<dbReference type="Proteomes" id="UP001055712">
    <property type="component" value="Unassembled WGS sequence"/>
</dbReference>
<organism evidence="2 3">
    <name type="scientific">Chlorella vulgaris</name>
    <name type="common">Green alga</name>
    <dbReference type="NCBI Taxonomy" id="3077"/>
    <lineage>
        <taxon>Eukaryota</taxon>
        <taxon>Viridiplantae</taxon>
        <taxon>Chlorophyta</taxon>
        <taxon>core chlorophytes</taxon>
        <taxon>Trebouxiophyceae</taxon>
        <taxon>Chlorellales</taxon>
        <taxon>Chlorellaceae</taxon>
        <taxon>Chlorella clade</taxon>
        <taxon>Chlorella</taxon>
    </lineage>
</organism>
<keyword evidence="3" id="KW-1185">Reference proteome</keyword>
<protein>
    <submittedName>
        <fullName evidence="2">Uncharacterized protein</fullName>
    </submittedName>
</protein>
<name>A0A9D4YT20_CHLVU</name>
<evidence type="ECO:0000313" key="3">
    <source>
        <dbReference type="Proteomes" id="UP001055712"/>
    </source>
</evidence>
<comment type="caution">
    <text evidence="2">The sequence shown here is derived from an EMBL/GenBank/DDBJ whole genome shotgun (WGS) entry which is preliminary data.</text>
</comment>
<dbReference type="EMBL" id="SIDB01000013">
    <property type="protein sequence ID" value="KAI3424316.1"/>
    <property type="molecule type" value="Genomic_DNA"/>
</dbReference>
<reference evidence="2" key="2">
    <citation type="submission" date="2020-11" db="EMBL/GenBank/DDBJ databases">
        <authorList>
            <person name="Cecchin M."/>
            <person name="Marcolungo L."/>
            <person name="Rossato M."/>
            <person name="Girolomoni L."/>
            <person name="Cosentino E."/>
            <person name="Cuine S."/>
            <person name="Li-Beisson Y."/>
            <person name="Delledonne M."/>
            <person name="Ballottari M."/>
        </authorList>
    </citation>
    <scope>NUCLEOTIDE SEQUENCE</scope>
    <source>
        <strain evidence="2">211/11P</strain>
        <tissue evidence="2">Whole cell</tissue>
    </source>
</reference>
<accession>A0A9D4YT20</accession>
<evidence type="ECO:0000313" key="2">
    <source>
        <dbReference type="EMBL" id="KAI3424316.1"/>
    </source>
</evidence>
<sequence>MESPAPPQARRSEGGTFDAEGCFVCSTHWSSSFRNMPQRGSRLCNSCHCKVHRMKRKSSGVTSDVALARLRSQHTNAQAQAAAGDTPSEEAAAVPRAQEYHLQQEAAPDLVPSSPSCHLTSDSGVAAGAADVAHDQQLELHAPLPVGAALPHPVEWPIHGSSRPHTPSQHTVASLGGTPCPGSPADGIPDCTALAELRLIAMQRQVLRPSGDSSPAQAALLLQCAGRAQHATPEPAQRVVLGVLPHVQLQLPDDPPGIYHPMSCLLEAVQPLQHAASPTLHPESDATAGDSQPSDGGSERNGGGTAAAAITEACGLATAALRPALRLTVFAAAGAVACWHEAPAEMVPRLLFSSQARLPAWSSGQGGFSLLFSSPYCPSLGLFIGD</sequence>
<feature type="region of interest" description="Disordered" evidence="1">
    <location>
        <begin position="74"/>
        <end position="94"/>
    </location>
</feature>
<reference evidence="2" key="1">
    <citation type="journal article" date="2019" name="Plant J.">
        <title>Chlorella vulgaris genome assembly and annotation reveals the molecular basis for metabolic acclimation to high light conditions.</title>
        <authorList>
            <person name="Cecchin M."/>
            <person name="Marcolungo L."/>
            <person name="Rossato M."/>
            <person name="Girolomoni L."/>
            <person name="Cosentino E."/>
            <person name="Cuine S."/>
            <person name="Li-Beisson Y."/>
            <person name="Delledonne M."/>
            <person name="Ballottari M."/>
        </authorList>
    </citation>
    <scope>NUCLEOTIDE SEQUENCE</scope>
    <source>
        <strain evidence="2">211/11P</strain>
    </source>
</reference>
<gene>
    <name evidence="2" type="ORF">D9Q98_009869</name>
</gene>
<dbReference type="AlphaFoldDB" id="A0A9D4YT20"/>
<proteinExistence type="predicted"/>
<evidence type="ECO:0000256" key="1">
    <source>
        <dbReference type="SAM" id="MobiDB-lite"/>
    </source>
</evidence>
<feature type="region of interest" description="Disordered" evidence="1">
    <location>
        <begin position="276"/>
        <end position="304"/>
    </location>
</feature>